<proteinExistence type="predicted"/>
<gene>
    <name evidence="1" type="ORF">C8D77_107190</name>
</gene>
<evidence type="ECO:0000313" key="2">
    <source>
        <dbReference type="Proteomes" id="UP000245631"/>
    </source>
</evidence>
<comment type="caution">
    <text evidence="1">The sequence shown here is derived from an EMBL/GenBank/DDBJ whole genome shotgun (WGS) entry which is preliminary data.</text>
</comment>
<sequence>MAQVEPRTVPEHLCVEGRFAIGEACLEAEYSPVEITGCFDIGDKELRLGEGEVRFCDICCYAVSHGLRAFLQRLPAIEA</sequence>
<evidence type="ECO:0000313" key="1">
    <source>
        <dbReference type="EMBL" id="PWJ89544.1"/>
    </source>
</evidence>
<accession>A0A8E2WCX3</accession>
<dbReference type="Proteomes" id="UP000245631">
    <property type="component" value="Unassembled WGS sequence"/>
</dbReference>
<name>A0A8E2WCX3_RHILI</name>
<dbReference type="AlphaFoldDB" id="A0A8E2WCX3"/>
<dbReference type="EMBL" id="QGGH01000007">
    <property type="protein sequence ID" value="PWJ89544.1"/>
    <property type="molecule type" value="Genomic_DNA"/>
</dbReference>
<protein>
    <submittedName>
        <fullName evidence="1">Uncharacterized protein</fullName>
    </submittedName>
</protein>
<reference evidence="1 2" key="1">
    <citation type="submission" date="2018-05" db="EMBL/GenBank/DDBJ databases">
        <title>Genomic Encyclopedia of Type Strains, Phase IV (KMG-IV): sequencing the most valuable type-strain genomes for metagenomic binning, comparative biology and taxonomic classification.</title>
        <authorList>
            <person name="Goeker M."/>
        </authorList>
    </citation>
    <scope>NUCLEOTIDE SEQUENCE [LARGE SCALE GENOMIC DNA]</scope>
    <source>
        <strain evidence="1 2">DSM 2626</strain>
    </source>
</reference>
<organism evidence="1 2">
    <name type="scientific">Rhizobium loti</name>
    <name type="common">Mesorhizobium loti</name>
    <dbReference type="NCBI Taxonomy" id="381"/>
    <lineage>
        <taxon>Bacteria</taxon>
        <taxon>Pseudomonadati</taxon>
        <taxon>Pseudomonadota</taxon>
        <taxon>Alphaproteobacteria</taxon>
        <taxon>Hyphomicrobiales</taxon>
        <taxon>Phyllobacteriaceae</taxon>
        <taxon>Mesorhizobium</taxon>
    </lineage>
</organism>